<reference evidence="2" key="2">
    <citation type="submission" date="2015-01" db="EMBL/GenBank/DDBJ databases">
        <title>Evolutionary Origins and Diversification of the Mycorrhizal Mutualists.</title>
        <authorList>
            <consortium name="DOE Joint Genome Institute"/>
            <consortium name="Mycorrhizal Genomics Consortium"/>
            <person name="Kohler A."/>
            <person name="Kuo A."/>
            <person name="Nagy L.G."/>
            <person name="Floudas D."/>
            <person name="Copeland A."/>
            <person name="Barry K.W."/>
            <person name="Cichocki N."/>
            <person name="Veneault-Fourrey C."/>
            <person name="LaButti K."/>
            <person name="Lindquist E.A."/>
            <person name="Lipzen A."/>
            <person name="Lundell T."/>
            <person name="Morin E."/>
            <person name="Murat C."/>
            <person name="Riley R."/>
            <person name="Ohm R."/>
            <person name="Sun H."/>
            <person name="Tunlid A."/>
            <person name="Henrissat B."/>
            <person name="Grigoriev I.V."/>
            <person name="Hibbett D.S."/>
            <person name="Martin F."/>
        </authorList>
    </citation>
    <scope>NUCLEOTIDE SEQUENCE [LARGE SCALE GENOMIC DNA]</scope>
    <source>
        <strain evidence="2">Foug A</strain>
    </source>
</reference>
<gene>
    <name evidence="1" type="ORF">SCLCIDRAFT_120036</name>
</gene>
<dbReference type="OrthoDB" id="3187773at2759"/>
<reference evidence="1 2" key="1">
    <citation type="submission" date="2014-04" db="EMBL/GenBank/DDBJ databases">
        <authorList>
            <consortium name="DOE Joint Genome Institute"/>
            <person name="Kuo A."/>
            <person name="Kohler A."/>
            <person name="Nagy L.G."/>
            <person name="Floudas D."/>
            <person name="Copeland A."/>
            <person name="Barry K.W."/>
            <person name="Cichocki N."/>
            <person name="Veneault-Fourrey C."/>
            <person name="LaButti K."/>
            <person name="Lindquist E.A."/>
            <person name="Lipzen A."/>
            <person name="Lundell T."/>
            <person name="Morin E."/>
            <person name="Murat C."/>
            <person name="Sun H."/>
            <person name="Tunlid A."/>
            <person name="Henrissat B."/>
            <person name="Grigoriev I.V."/>
            <person name="Hibbett D.S."/>
            <person name="Martin F."/>
            <person name="Nordberg H.P."/>
            <person name="Cantor M.N."/>
            <person name="Hua S.X."/>
        </authorList>
    </citation>
    <scope>NUCLEOTIDE SEQUENCE [LARGE SCALE GENOMIC DNA]</scope>
    <source>
        <strain evidence="1 2">Foug A</strain>
    </source>
</reference>
<organism evidence="1 2">
    <name type="scientific">Scleroderma citrinum Foug A</name>
    <dbReference type="NCBI Taxonomy" id="1036808"/>
    <lineage>
        <taxon>Eukaryota</taxon>
        <taxon>Fungi</taxon>
        <taxon>Dikarya</taxon>
        <taxon>Basidiomycota</taxon>
        <taxon>Agaricomycotina</taxon>
        <taxon>Agaricomycetes</taxon>
        <taxon>Agaricomycetidae</taxon>
        <taxon>Boletales</taxon>
        <taxon>Sclerodermatineae</taxon>
        <taxon>Sclerodermataceae</taxon>
        <taxon>Scleroderma</taxon>
    </lineage>
</organism>
<name>A0A0C3E175_9AGAM</name>
<accession>A0A0C3E175</accession>
<dbReference type="HOGENOM" id="CLU_006344_15_0_1"/>
<dbReference type="EMBL" id="KN822044">
    <property type="protein sequence ID" value="KIM62264.1"/>
    <property type="molecule type" value="Genomic_DNA"/>
</dbReference>
<evidence type="ECO:0000313" key="1">
    <source>
        <dbReference type="EMBL" id="KIM62264.1"/>
    </source>
</evidence>
<keyword evidence="2" id="KW-1185">Reference proteome</keyword>
<dbReference type="InParanoid" id="A0A0C3E175"/>
<dbReference type="Proteomes" id="UP000053989">
    <property type="component" value="Unassembled WGS sequence"/>
</dbReference>
<protein>
    <submittedName>
        <fullName evidence="1">Uncharacterized protein</fullName>
    </submittedName>
</protein>
<dbReference type="STRING" id="1036808.A0A0C3E175"/>
<dbReference type="AlphaFoldDB" id="A0A0C3E175"/>
<evidence type="ECO:0000313" key="2">
    <source>
        <dbReference type="Proteomes" id="UP000053989"/>
    </source>
</evidence>
<sequence length="196" mass="21601">MSGLVLHVAERLGLRGLQDAIRCFLYDQLYPDAEIPGDCADLRVCPLFQSRIQVFHSATATFCAPSDQSGVGGMHCEMIRATPSWQGGPPRYDCVYVAKGGVETEGFCSLMVGRVHLFFSCMHTGVCYSCTLVDWFIPIADGPDELTGMWIVVPEVDNDGRRVQSVVSLDSMVRGAHLREFMAVNLFPLTSTFLNL</sequence>
<proteinExistence type="predicted"/>